<feature type="non-terminal residue" evidence="1">
    <location>
        <position position="322"/>
    </location>
</feature>
<dbReference type="PANTHER" id="PTHR21228:SF40">
    <property type="entry name" value="LD45607P"/>
    <property type="match status" value="1"/>
</dbReference>
<keyword evidence="2" id="KW-1185">Reference proteome</keyword>
<dbReference type="AlphaFoldDB" id="A0AAE0GW46"/>
<sequence>MMQTYRHKERSIVKLQCRTSNHQTTLFDLREGVPPKAAPVSQADKDRNRLITQCGSVEEVLELFADCGRDFNTVNLSTAFYRVAKLSALEPQEYRHLIRGDPYVRQLAFALDQFVPQMDTQSLANVAWAHSKLGHGTSQLMTSVVQASLGQLHKFRQQELTNMIWATANNFKSRPTDPRCGLAILEPAAKDLLVRLQSNSFESRNIELVVWSYATCNHCDPELLEALSAVVVANVRNMSVRNFAKICWGFATLKQPAPAMFKAIEGELQRVGTSSMSALDLTQLTWACAQLEVKEPALLDMLGRESTRKIHSFNAQCIANTV</sequence>
<name>A0AAE0GW46_9CHLO</name>
<dbReference type="PANTHER" id="PTHR21228">
    <property type="entry name" value="FAST LEU-RICH DOMAIN-CONTAINING"/>
    <property type="match status" value="1"/>
</dbReference>
<evidence type="ECO:0000313" key="1">
    <source>
        <dbReference type="EMBL" id="KAK3285282.1"/>
    </source>
</evidence>
<dbReference type="GO" id="GO:0044528">
    <property type="term" value="P:regulation of mitochondrial mRNA stability"/>
    <property type="evidence" value="ECO:0007669"/>
    <property type="project" value="TreeGrafter"/>
</dbReference>
<protein>
    <recommendedName>
        <fullName evidence="3">FAST kinase leucine-rich domain-containing protein</fullName>
    </recommendedName>
</protein>
<organism evidence="1 2">
    <name type="scientific">Cymbomonas tetramitiformis</name>
    <dbReference type="NCBI Taxonomy" id="36881"/>
    <lineage>
        <taxon>Eukaryota</taxon>
        <taxon>Viridiplantae</taxon>
        <taxon>Chlorophyta</taxon>
        <taxon>Pyramimonadophyceae</taxon>
        <taxon>Pyramimonadales</taxon>
        <taxon>Pyramimonadaceae</taxon>
        <taxon>Cymbomonas</taxon>
    </lineage>
</organism>
<dbReference type="GO" id="GO:0003723">
    <property type="term" value="F:RNA binding"/>
    <property type="evidence" value="ECO:0007669"/>
    <property type="project" value="TreeGrafter"/>
</dbReference>
<dbReference type="GO" id="GO:0035770">
    <property type="term" value="C:ribonucleoprotein granule"/>
    <property type="evidence" value="ECO:0007669"/>
    <property type="project" value="TreeGrafter"/>
</dbReference>
<dbReference type="Proteomes" id="UP001190700">
    <property type="component" value="Unassembled WGS sequence"/>
</dbReference>
<gene>
    <name evidence="1" type="ORF">CYMTET_7094</name>
</gene>
<reference evidence="1 2" key="1">
    <citation type="journal article" date="2015" name="Genome Biol. Evol.">
        <title>Comparative Genomics of a Bacterivorous Green Alga Reveals Evolutionary Causalities and Consequences of Phago-Mixotrophic Mode of Nutrition.</title>
        <authorList>
            <person name="Burns J.A."/>
            <person name="Paasch A."/>
            <person name="Narechania A."/>
            <person name="Kim E."/>
        </authorList>
    </citation>
    <scope>NUCLEOTIDE SEQUENCE [LARGE SCALE GENOMIC DNA]</scope>
    <source>
        <strain evidence="1 2">PLY_AMNH</strain>
    </source>
</reference>
<accession>A0AAE0GW46</accession>
<dbReference type="InterPro" id="IPR050870">
    <property type="entry name" value="FAST_kinase"/>
</dbReference>
<evidence type="ECO:0000313" key="2">
    <source>
        <dbReference type="Proteomes" id="UP001190700"/>
    </source>
</evidence>
<proteinExistence type="predicted"/>
<evidence type="ECO:0008006" key="3">
    <source>
        <dbReference type="Google" id="ProtNLM"/>
    </source>
</evidence>
<dbReference type="GO" id="GO:0005759">
    <property type="term" value="C:mitochondrial matrix"/>
    <property type="evidence" value="ECO:0007669"/>
    <property type="project" value="TreeGrafter"/>
</dbReference>
<dbReference type="EMBL" id="LGRX02001885">
    <property type="protein sequence ID" value="KAK3285282.1"/>
    <property type="molecule type" value="Genomic_DNA"/>
</dbReference>
<comment type="caution">
    <text evidence="1">The sequence shown here is derived from an EMBL/GenBank/DDBJ whole genome shotgun (WGS) entry which is preliminary data.</text>
</comment>
<dbReference type="GO" id="GO:0000963">
    <property type="term" value="P:mitochondrial RNA processing"/>
    <property type="evidence" value="ECO:0007669"/>
    <property type="project" value="TreeGrafter"/>
</dbReference>